<dbReference type="PROSITE" id="PS51016">
    <property type="entry name" value="MYTH4"/>
    <property type="match status" value="1"/>
</dbReference>
<dbReference type="PANTHER" id="PTHR45876">
    <property type="entry name" value="FI04035P"/>
    <property type="match status" value="1"/>
</dbReference>
<dbReference type="GO" id="GO:0007165">
    <property type="term" value="P:signal transduction"/>
    <property type="evidence" value="ECO:0007669"/>
    <property type="project" value="InterPro"/>
</dbReference>
<dbReference type="InterPro" id="IPR038185">
    <property type="entry name" value="MyTH4_dom_sf"/>
</dbReference>
<feature type="domain" description="WW" evidence="2">
    <location>
        <begin position="115"/>
        <end position="142"/>
    </location>
</feature>
<comment type="caution">
    <text evidence="5">The sequence shown here is derived from an EMBL/GenBank/DDBJ whole genome shotgun (WGS) entry which is preliminary data.</text>
</comment>
<feature type="compositionally biased region" description="Polar residues" evidence="1">
    <location>
        <begin position="20"/>
        <end position="58"/>
    </location>
</feature>
<dbReference type="STRING" id="2282107.A0A286UL50"/>
<dbReference type="SMART" id="SM00324">
    <property type="entry name" value="RhoGAP"/>
    <property type="match status" value="1"/>
</dbReference>
<dbReference type="GO" id="GO:0005856">
    <property type="term" value="C:cytoskeleton"/>
    <property type="evidence" value="ECO:0007669"/>
    <property type="project" value="InterPro"/>
</dbReference>
<feature type="region of interest" description="Disordered" evidence="1">
    <location>
        <begin position="463"/>
        <end position="483"/>
    </location>
</feature>
<feature type="compositionally biased region" description="Polar residues" evidence="1">
    <location>
        <begin position="1"/>
        <end position="11"/>
    </location>
</feature>
<dbReference type="SMART" id="SM00139">
    <property type="entry name" value="MyTH4"/>
    <property type="match status" value="1"/>
</dbReference>
<dbReference type="Proteomes" id="UP000217199">
    <property type="component" value="Unassembled WGS sequence"/>
</dbReference>
<feature type="compositionally biased region" description="Polar residues" evidence="1">
    <location>
        <begin position="223"/>
        <end position="244"/>
    </location>
</feature>
<dbReference type="InterPro" id="IPR036020">
    <property type="entry name" value="WW_dom_sf"/>
</dbReference>
<dbReference type="SMART" id="SM00456">
    <property type="entry name" value="WW"/>
    <property type="match status" value="1"/>
</dbReference>
<dbReference type="InterPro" id="IPR000198">
    <property type="entry name" value="RhoGAP_dom"/>
</dbReference>
<organism evidence="5 6">
    <name type="scientific">Pyrrhoderma noxium</name>
    <dbReference type="NCBI Taxonomy" id="2282107"/>
    <lineage>
        <taxon>Eukaryota</taxon>
        <taxon>Fungi</taxon>
        <taxon>Dikarya</taxon>
        <taxon>Basidiomycota</taxon>
        <taxon>Agaricomycotina</taxon>
        <taxon>Agaricomycetes</taxon>
        <taxon>Hymenochaetales</taxon>
        <taxon>Hymenochaetaceae</taxon>
        <taxon>Pyrrhoderma</taxon>
    </lineage>
</organism>
<dbReference type="OrthoDB" id="437889at2759"/>
<dbReference type="CDD" id="cd00201">
    <property type="entry name" value="WW"/>
    <property type="match status" value="1"/>
</dbReference>
<gene>
    <name evidence="5" type="ORF">PNOK_0292500</name>
</gene>
<dbReference type="Gene3D" id="2.20.70.10">
    <property type="match status" value="1"/>
</dbReference>
<reference evidence="5 6" key="1">
    <citation type="journal article" date="2017" name="Mol. Ecol.">
        <title>Comparative and population genomic landscape of Phellinus noxius: A hypervariable fungus causing root rot in trees.</title>
        <authorList>
            <person name="Chung C.L."/>
            <person name="Lee T.J."/>
            <person name="Akiba M."/>
            <person name="Lee H.H."/>
            <person name="Kuo T.H."/>
            <person name="Liu D."/>
            <person name="Ke H.M."/>
            <person name="Yokoi T."/>
            <person name="Roa M.B."/>
            <person name="Lu M.J."/>
            <person name="Chang Y.Y."/>
            <person name="Ann P.J."/>
            <person name="Tsai J.N."/>
            <person name="Chen C.Y."/>
            <person name="Tzean S.S."/>
            <person name="Ota Y."/>
            <person name="Hattori T."/>
            <person name="Sahashi N."/>
            <person name="Liou R.F."/>
            <person name="Kikuchi T."/>
            <person name="Tsai I.J."/>
        </authorList>
    </citation>
    <scope>NUCLEOTIDE SEQUENCE [LARGE SCALE GENOMIC DNA]</scope>
    <source>
        <strain evidence="5 6">FFPRI411160</strain>
    </source>
</reference>
<dbReference type="InterPro" id="IPR001202">
    <property type="entry name" value="WW_dom"/>
</dbReference>
<dbReference type="PROSITE" id="PS50238">
    <property type="entry name" value="RHOGAP"/>
    <property type="match status" value="1"/>
</dbReference>
<proteinExistence type="predicted"/>
<keyword evidence="6" id="KW-1185">Reference proteome</keyword>
<name>A0A286UL50_9AGAM</name>
<feature type="compositionally biased region" description="Polar residues" evidence="1">
    <location>
        <begin position="629"/>
        <end position="649"/>
    </location>
</feature>
<dbReference type="InParanoid" id="A0A286UL50"/>
<sequence>MPNVQHATSLQPVPEAAPHSRSNAFNANATRDASNSQIPQLSINGGLLPSQSPTSRQPKSPVIEIDNAWGANFWVTLIEPQSQTPFYACPATGQVSWDPPVGNFVLPPSAEGEWWELVDESRGLPYYYHTKTNETVWERPTGFVIPLAILQNTSLCRRLSARYSQVLDPEIVKIHTDQQNVTAGDRPSIRRSASDQSVTDRANRRRSASATRGASGSSPTSTNKHSPQTPRRSTSNDQYRQNNYGFGHTYLPPIPASPYQTEESSPPSPKSKTSARARELREKEKVNEKEGGKRVPLGREKEQDKDKVQLETPISPERPSASVSQGKAVKVAPHLKTPPQSLTAAAELFAHEITPPRRERDSTSSPQTPVTPVSDTHSGVMNFSPQAMSSPRSAQQSLKVDVNLNGGSRKSISLLPTPTSPISPGSSVSHDEPSFLSMSKGKSIERLYGNLGLPPALRNIGTSGTEHNHKSIPPPPLPAPRKSFSANRQATIRTEDIGMPTFDNQATMNLSPVKARAEGKPILVDVKNSMDDSNPRHSTGGRPILPDELASEIQQFEQTEFARQYFSIHKTGFIFKKKVPVEKLMVWQKTPLTSPLLTLNRDLHKEAVKTFKIIQRIMGDRERDRPVVRSNTSDSHLSTATQSVTSLNGSQTSLPNMMTGILEEEKWLLTEGLMHGELRDEIYCQVVKQLTSNPGRESIFRGWQLFCVLVVTFPPSKNFEPTLRSFIQQNKGQTEGRVDIMAKYCLQRLSIISKRGPRGKAPTIAEIETASDAAFNPSTFGESLDAILRLQERTYPHLQIPIILPFLADGILALGGTKSEGIFRIPGDGDSVSELKIKIERGYYNLEGVEDPHVPASLLKLWLRELLDPLVPNELYNDCVACAKDPDACVQMVSRLPTYNRRVVLFVISFLQLFLDERVQSITKMTSANLALVMAPNLLRCESESMTIVFTNAPYEQMFVHNLLLHLKCNKIDPGYIPKHGLGSAVQSASVGRKAKRSGR</sequence>
<dbReference type="Pfam" id="PF00620">
    <property type="entry name" value="RhoGAP"/>
    <property type="match status" value="1"/>
</dbReference>
<accession>A0A286UL50</accession>
<feature type="compositionally biased region" description="Polar residues" evidence="1">
    <location>
        <begin position="363"/>
        <end position="398"/>
    </location>
</feature>
<dbReference type="Gene3D" id="1.25.40.530">
    <property type="entry name" value="MyTH4 domain"/>
    <property type="match status" value="1"/>
</dbReference>
<feature type="region of interest" description="Disordered" evidence="1">
    <location>
        <begin position="624"/>
        <end position="649"/>
    </location>
</feature>
<evidence type="ECO:0000313" key="6">
    <source>
        <dbReference type="Proteomes" id="UP000217199"/>
    </source>
</evidence>
<evidence type="ECO:0000259" key="3">
    <source>
        <dbReference type="PROSITE" id="PS50238"/>
    </source>
</evidence>
<evidence type="ECO:0000259" key="4">
    <source>
        <dbReference type="PROSITE" id="PS51016"/>
    </source>
</evidence>
<feature type="domain" description="Rho-GAP" evidence="3">
    <location>
        <begin position="782"/>
        <end position="971"/>
    </location>
</feature>
<dbReference type="EMBL" id="NBII01000003">
    <property type="protein sequence ID" value="PAV20298.1"/>
    <property type="molecule type" value="Genomic_DNA"/>
</dbReference>
<dbReference type="InterPro" id="IPR000857">
    <property type="entry name" value="MyTH4_dom"/>
</dbReference>
<feature type="compositionally biased region" description="Low complexity" evidence="1">
    <location>
        <begin position="411"/>
        <end position="428"/>
    </location>
</feature>
<dbReference type="SUPFAM" id="SSF48350">
    <property type="entry name" value="GTPase activation domain, GAP"/>
    <property type="match status" value="1"/>
</dbReference>
<dbReference type="Pfam" id="PF00784">
    <property type="entry name" value="MyTH4"/>
    <property type="match status" value="1"/>
</dbReference>
<dbReference type="PANTHER" id="PTHR45876:SF8">
    <property type="entry name" value="FI04035P"/>
    <property type="match status" value="1"/>
</dbReference>
<dbReference type="Gene3D" id="1.10.555.10">
    <property type="entry name" value="Rho GTPase activation protein"/>
    <property type="match status" value="1"/>
</dbReference>
<feature type="region of interest" description="Disordered" evidence="1">
    <location>
        <begin position="354"/>
        <end position="434"/>
    </location>
</feature>
<dbReference type="SUPFAM" id="SSF51045">
    <property type="entry name" value="WW domain"/>
    <property type="match status" value="1"/>
</dbReference>
<dbReference type="AlphaFoldDB" id="A0A286UL50"/>
<dbReference type="GO" id="GO:0005737">
    <property type="term" value="C:cytoplasm"/>
    <property type="evidence" value="ECO:0007669"/>
    <property type="project" value="TreeGrafter"/>
</dbReference>
<dbReference type="GO" id="GO:0005096">
    <property type="term" value="F:GTPase activator activity"/>
    <property type="evidence" value="ECO:0007669"/>
    <property type="project" value="TreeGrafter"/>
</dbReference>
<feature type="compositionally biased region" description="Low complexity" evidence="1">
    <location>
        <begin position="208"/>
        <end position="222"/>
    </location>
</feature>
<feature type="region of interest" description="Disordered" evidence="1">
    <location>
        <begin position="178"/>
        <end position="328"/>
    </location>
</feature>
<evidence type="ECO:0000256" key="1">
    <source>
        <dbReference type="SAM" id="MobiDB-lite"/>
    </source>
</evidence>
<evidence type="ECO:0000313" key="5">
    <source>
        <dbReference type="EMBL" id="PAV20298.1"/>
    </source>
</evidence>
<feature type="region of interest" description="Disordered" evidence="1">
    <location>
        <begin position="1"/>
        <end position="60"/>
    </location>
</feature>
<dbReference type="PROSITE" id="PS50020">
    <property type="entry name" value="WW_DOMAIN_2"/>
    <property type="match status" value="1"/>
</dbReference>
<dbReference type="InterPro" id="IPR008936">
    <property type="entry name" value="Rho_GTPase_activation_prot"/>
</dbReference>
<feature type="compositionally biased region" description="Basic and acidic residues" evidence="1">
    <location>
        <begin position="276"/>
        <end position="309"/>
    </location>
</feature>
<protein>
    <submittedName>
        <fullName evidence="5">Rho gtpase-activating 39 isoform 2</fullName>
    </submittedName>
</protein>
<dbReference type="FunFam" id="1.10.555.10:FF:000045">
    <property type="entry name" value="RhoGAP domain containing protein"/>
    <property type="match status" value="1"/>
</dbReference>
<feature type="domain" description="MyTH4" evidence="4">
    <location>
        <begin position="587"/>
        <end position="771"/>
    </location>
</feature>
<dbReference type="Pfam" id="PF00397">
    <property type="entry name" value="WW"/>
    <property type="match status" value="1"/>
</dbReference>
<evidence type="ECO:0000259" key="2">
    <source>
        <dbReference type="PROSITE" id="PS50020"/>
    </source>
</evidence>
<feature type="compositionally biased region" description="Low complexity" evidence="1">
    <location>
        <begin position="261"/>
        <end position="274"/>
    </location>
</feature>